<dbReference type="EMBL" id="JAJTJA010000006">
    <property type="protein sequence ID" value="KAH8697893.1"/>
    <property type="molecule type" value="Genomic_DNA"/>
</dbReference>
<sequence length="320" mass="36548">MTELLQTHRRGVTLTIFTIQMIPPTCSSAYKNVPKTHVHQTVSLKPSITANMEYQAPQQIDHILDSIHSLDDLSADDVVELVGNNIRGVEYNAQNAYITLKGGPRWMHEAARPLEDRMSAATGSFYFLTGSVDCSLVEKFSGSTKQADASFMKSGSKWPVVILEVGISEPTNKLFENARRWLEGSDSKIKLVILVDVQETEKRNTLHDKWDLSETDFQETSHDRLSDKILQWYRSKEIRLVGSFKLSVHLWYSDGYRQCILDKGMFSPDNMIDLTTIEDIPLRLKHLMRLVHTLQNGFENVEISRASDLAKYKQKKYLSH</sequence>
<name>A0AAD4Q154_9EURO</name>
<keyword evidence="2" id="KW-1185">Reference proteome</keyword>
<comment type="caution">
    <text evidence="1">The sequence shown here is derived from an EMBL/GenBank/DDBJ whole genome shotgun (WGS) entry which is preliminary data.</text>
</comment>
<proteinExistence type="predicted"/>
<protein>
    <submittedName>
        <fullName evidence="1">Uncharacterized protein</fullName>
    </submittedName>
</protein>
<accession>A0AAD4Q154</accession>
<organism evidence="1 2">
    <name type="scientific">Talaromyces proteolyticus</name>
    <dbReference type="NCBI Taxonomy" id="1131652"/>
    <lineage>
        <taxon>Eukaryota</taxon>
        <taxon>Fungi</taxon>
        <taxon>Dikarya</taxon>
        <taxon>Ascomycota</taxon>
        <taxon>Pezizomycotina</taxon>
        <taxon>Eurotiomycetes</taxon>
        <taxon>Eurotiomycetidae</taxon>
        <taxon>Eurotiales</taxon>
        <taxon>Trichocomaceae</taxon>
        <taxon>Talaromyces</taxon>
        <taxon>Talaromyces sect. Bacilispori</taxon>
    </lineage>
</organism>
<dbReference type="AlphaFoldDB" id="A0AAD4Q154"/>
<evidence type="ECO:0000313" key="1">
    <source>
        <dbReference type="EMBL" id="KAH8697893.1"/>
    </source>
</evidence>
<gene>
    <name evidence="1" type="ORF">BGW36DRAFT_397510</name>
</gene>
<dbReference type="GeneID" id="70248594"/>
<dbReference type="Proteomes" id="UP001201262">
    <property type="component" value="Unassembled WGS sequence"/>
</dbReference>
<dbReference type="RefSeq" id="XP_046072594.1">
    <property type="nucleotide sequence ID" value="XM_046218307.1"/>
</dbReference>
<evidence type="ECO:0000313" key="2">
    <source>
        <dbReference type="Proteomes" id="UP001201262"/>
    </source>
</evidence>
<reference evidence="1" key="1">
    <citation type="submission" date="2021-12" db="EMBL/GenBank/DDBJ databases">
        <title>Convergent genome expansion in fungi linked to evolution of root-endophyte symbiosis.</title>
        <authorList>
            <consortium name="DOE Joint Genome Institute"/>
            <person name="Ke Y.-H."/>
            <person name="Bonito G."/>
            <person name="Liao H.-L."/>
            <person name="Looney B."/>
            <person name="Rojas-Flechas A."/>
            <person name="Nash J."/>
            <person name="Hameed K."/>
            <person name="Schadt C."/>
            <person name="Martin F."/>
            <person name="Crous P.W."/>
            <person name="Miettinen O."/>
            <person name="Magnuson J.K."/>
            <person name="Labbe J."/>
            <person name="Jacobson D."/>
            <person name="Doktycz M.J."/>
            <person name="Veneault-Fourrey C."/>
            <person name="Kuo A."/>
            <person name="Mondo S."/>
            <person name="Calhoun S."/>
            <person name="Riley R."/>
            <person name="Ohm R."/>
            <person name="LaButti K."/>
            <person name="Andreopoulos B."/>
            <person name="Pangilinan J."/>
            <person name="Nolan M."/>
            <person name="Tritt A."/>
            <person name="Clum A."/>
            <person name="Lipzen A."/>
            <person name="Daum C."/>
            <person name="Barry K."/>
            <person name="Grigoriev I.V."/>
            <person name="Vilgalys R."/>
        </authorList>
    </citation>
    <scope>NUCLEOTIDE SEQUENCE</scope>
    <source>
        <strain evidence="1">PMI_201</strain>
    </source>
</reference>